<dbReference type="Pfam" id="PF00389">
    <property type="entry name" value="2-Hacid_dh"/>
    <property type="match status" value="1"/>
</dbReference>
<feature type="domain" description="D-isomer specific 2-hydroxyacid dehydrogenase NAD-binding" evidence="5">
    <location>
        <begin position="161"/>
        <end position="326"/>
    </location>
</feature>
<sequence>MGPPPPAMVASEADGCISFSFGAGGGASADLEELPPEFERVDEEEAARVTIVVGTDHLGRDFGDRLRARFGDRAELVDAMSADSHHSCEAAHAAAVADADAFFGWPSAATVAAGRRLRWIACPGAGVDKIVKAETTRRRAGVTLTNAPGTHVVAMAEHVLGSMVSLAHRFHDMEAARQEFQWNTQHWNGKILELSAKTVFIFGYGDVGKAVAKRAEAFDMTVTHSTRSSTAEEIDALCGRANFLVIAAPINEGTKNAFDRRRLALLPKDAVVVVISRGGIVDEDALCDLLESGALAGVALDSTAVEPLPKASRLWSLRNVILTPHASALSAELFERRRAVFEANLDRFLRGDALENAVDMATAY</sequence>
<reference evidence="6 7" key="1">
    <citation type="submission" date="2024-03" db="EMBL/GenBank/DDBJ databases">
        <title>Aureococcus anophagefferens CCMP1851 and Kratosvirus quantuckense: Draft genome of a second virus-susceptible host strain in the model system.</title>
        <authorList>
            <person name="Chase E."/>
            <person name="Truchon A.R."/>
            <person name="Schepens W."/>
            <person name="Wilhelm S.W."/>
        </authorList>
    </citation>
    <scope>NUCLEOTIDE SEQUENCE [LARGE SCALE GENOMIC DNA]</scope>
    <source>
        <strain evidence="6 7">CCMP1851</strain>
    </source>
</reference>
<comment type="similarity">
    <text evidence="3">Belongs to the D-isomer specific 2-hydroxyacid dehydrogenase family.</text>
</comment>
<dbReference type="PROSITE" id="PS00739">
    <property type="entry name" value="ADOHCYASE_2"/>
    <property type="match status" value="1"/>
</dbReference>
<accession>A0ABR1G628</accession>
<evidence type="ECO:0000313" key="7">
    <source>
        <dbReference type="Proteomes" id="UP001363151"/>
    </source>
</evidence>
<dbReference type="InterPro" id="IPR006140">
    <property type="entry name" value="D-isomer_DH_NAD-bd"/>
</dbReference>
<organism evidence="6 7">
    <name type="scientific">Aureococcus anophagefferens</name>
    <name type="common">Harmful bloom alga</name>
    <dbReference type="NCBI Taxonomy" id="44056"/>
    <lineage>
        <taxon>Eukaryota</taxon>
        <taxon>Sar</taxon>
        <taxon>Stramenopiles</taxon>
        <taxon>Ochrophyta</taxon>
        <taxon>Pelagophyceae</taxon>
        <taxon>Pelagomonadales</taxon>
        <taxon>Pelagomonadaceae</taxon>
        <taxon>Aureococcus</taxon>
    </lineage>
</organism>
<dbReference type="SUPFAM" id="SSF51735">
    <property type="entry name" value="NAD(P)-binding Rossmann-fold domains"/>
    <property type="match status" value="1"/>
</dbReference>
<keyword evidence="7" id="KW-1185">Reference proteome</keyword>
<protein>
    <submittedName>
        <fullName evidence="6">Phosphoglycerate dehydrogenase</fullName>
    </submittedName>
</protein>
<name>A0ABR1G628_AURAN</name>
<evidence type="ECO:0000259" key="5">
    <source>
        <dbReference type="Pfam" id="PF02826"/>
    </source>
</evidence>
<dbReference type="InterPro" id="IPR036291">
    <property type="entry name" value="NAD(P)-bd_dom_sf"/>
</dbReference>
<dbReference type="InterPro" id="IPR020082">
    <property type="entry name" value="S-Ado-L-homoCys_hydrolase_CS"/>
</dbReference>
<feature type="domain" description="D-isomer specific 2-hydroxyacid dehydrogenase catalytic" evidence="4">
    <location>
        <begin position="93"/>
        <end position="358"/>
    </location>
</feature>
<dbReference type="InterPro" id="IPR006139">
    <property type="entry name" value="D-isomer_2_OHA_DH_cat_dom"/>
</dbReference>
<dbReference type="PANTHER" id="PTHR43333">
    <property type="entry name" value="2-HACID_DH_C DOMAIN-CONTAINING PROTEIN"/>
    <property type="match status" value="1"/>
</dbReference>
<dbReference type="EMBL" id="JBBJCI010000094">
    <property type="protein sequence ID" value="KAK7248529.1"/>
    <property type="molecule type" value="Genomic_DNA"/>
</dbReference>
<gene>
    <name evidence="6" type="ORF">SO694_00162036</name>
</gene>
<evidence type="ECO:0000256" key="2">
    <source>
        <dbReference type="ARBA" id="ARBA00023027"/>
    </source>
</evidence>
<dbReference type="Proteomes" id="UP001363151">
    <property type="component" value="Unassembled WGS sequence"/>
</dbReference>
<dbReference type="Pfam" id="PF02826">
    <property type="entry name" value="2-Hacid_dh_C"/>
    <property type="match status" value="1"/>
</dbReference>
<dbReference type="Gene3D" id="3.40.50.720">
    <property type="entry name" value="NAD(P)-binding Rossmann-like Domain"/>
    <property type="match status" value="2"/>
</dbReference>
<comment type="caution">
    <text evidence="6">The sequence shown here is derived from an EMBL/GenBank/DDBJ whole genome shotgun (WGS) entry which is preliminary data.</text>
</comment>
<dbReference type="SUPFAM" id="SSF52283">
    <property type="entry name" value="Formate/glycerate dehydrogenase catalytic domain-like"/>
    <property type="match status" value="1"/>
</dbReference>
<dbReference type="PANTHER" id="PTHR43333:SF1">
    <property type="entry name" value="D-ISOMER SPECIFIC 2-HYDROXYACID DEHYDROGENASE NAD-BINDING DOMAIN-CONTAINING PROTEIN"/>
    <property type="match status" value="1"/>
</dbReference>
<evidence type="ECO:0000256" key="1">
    <source>
        <dbReference type="ARBA" id="ARBA00023002"/>
    </source>
</evidence>
<proteinExistence type="inferred from homology"/>
<evidence type="ECO:0000313" key="6">
    <source>
        <dbReference type="EMBL" id="KAK7248529.1"/>
    </source>
</evidence>
<keyword evidence="2" id="KW-0520">NAD</keyword>
<keyword evidence="1 3" id="KW-0560">Oxidoreductase</keyword>
<evidence type="ECO:0000256" key="3">
    <source>
        <dbReference type="RuleBase" id="RU003719"/>
    </source>
</evidence>
<evidence type="ECO:0000259" key="4">
    <source>
        <dbReference type="Pfam" id="PF00389"/>
    </source>
</evidence>